<name>A0A5B7HI31_PORTR</name>
<comment type="caution">
    <text evidence="1">The sequence shown here is derived from an EMBL/GenBank/DDBJ whole genome shotgun (WGS) entry which is preliminary data.</text>
</comment>
<sequence>MKKKKDDDVYTSRFIRPNNLLSEKLAMAGRGLFLCLSVLELDGSQEAVVTRASGVECFSTK</sequence>
<dbReference type="AlphaFoldDB" id="A0A5B7HI31"/>
<accession>A0A5B7HI31</accession>
<organism evidence="1 2">
    <name type="scientific">Portunus trituberculatus</name>
    <name type="common">Swimming crab</name>
    <name type="synonym">Neptunus trituberculatus</name>
    <dbReference type="NCBI Taxonomy" id="210409"/>
    <lineage>
        <taxon>Eukaryota</taxon>
        <taxon>Metazoa</taxon>
        <taxon>Ecdysozoa</taxon>
        <taxon>Arthropoda</taxon>
        <taxon>Crustacea</taxon>
        <taxon>Multicrustacea</taxon>
        <taxon>Malacostraca</taxon>
        <taxon>Eumalacostraca</taxon>
        <taxon>Eucarida</taxon>
        <taxon>Decapoda</taxon>
        <taxon>Pleocyemata</taxon>
        <taxon>Brachyura</taxon>
        <taxon>Eubrachyura</taxon>
        <taxon>Portunoidea</taxon>
        <taxon>Portunidae</taxon>
        <taxon>Portuninae</taxon>
        <taxon>Portunus</taxon>
    </lineage>
</organism>
<evidence type="ECO:0000313" key="1">
    <source>
        <dbReference type="EMBL" id="MPC72100.1"/>
    </source>
</evidence>
<proteinExistence type="predicted"/>
<evidence type="ECO:0000313" key="2">
    <source>
        <dbReference type="Proteomes" id="UP000324222"/>
    </source>
</evidence>
<protein>
    <submittedName>
        <fullName evidence="1">Uncharacterized protein</fullName>
    </submittedName>
</protein>
<gene>
    <name evidence="1" type="ORF">E2C01_066393</name>
</gene>
<dbReference type="Proteomes" id="UP000324222">
    <property type="component" value="Unassembled WGS sequence"/>
</dbReference>
<reference evidence="1 2" key="1">
    <citation type="submission" date="2019-05" db="EMBL/GenBank/DDBJ databases">
        <title>Another draft genome of Portunus trituberculatus and its Hox gene families provides insights of decapod evolution.</title>
        <authorList>
            <person name="Jeong J.-H."/>
            <person name="Song I."/>
            <person name="Kim S."/>
            <person name="Choi T."/>
            <person name="Kim D."/>
            <person name="Ryu S."/>
            <person name="Kim W."/>
        </authorList>
    </citation>
    <scope>NUCLEOTIDE SEQUENCE [LARGE SCALE GENOMIC DNA]</scope>
    <source>
        <tissue evidence="1">Muscle</tissue>
    </source>
</reference>
<keyword evidence="2" id="KW-1185">Reference proteome</keyword>
<dbReference type="EMBL" id="VSRR010034143">
    <property type="protein sequence ID" value="MPC72100.1"/>
    <property type="molecule type" value="Genomic_DNA"/>
</dbReference>